<dbReference type="InterPro" id="IPR036291">
    <property type="entry name" value="NAD(P)-bd_dom_sf"/>
</dbReference>
<feature type="chain" id="PRO_5033047709" description="NAD(P)-binding domain-containing protein" evidence="1">
    <location>
        <begin position="25"/>
        <end position="339"/>
    </location>
</feature>
<dbReference type="SUPFAM" id="SSF51735">
    <property type="entry name" value="NAD(P)-binding Rossmann-fold domains"/>
    <property type="match status" value="1"/>
</dbReference>
<dbReference type="OrthoDB" id="419598at2759"/>
<protein>
    <recommendedName>
        <fullName evidence="2">NAD(P)-binding domain-containing protein</fullName>
    </recommendedName>
</protein>
<dbReference type="PANTHER" id="PTHR15020">
    <property type="entry name" value="FLAVIN REDUCTASE-RELATED"/>
    <property type="match status" value="1"/>
</dbReference>
<evidence type="ECO:0000313" key="3">
    <source>
        <dbReference type="EMBL" id="CAE8606601.1"/>
    </source>
</evidence>
<evidence type="ECO:0000259" key="2">
    <source>
        <dbReference type="Pfam" id="PF13460"/>
    </source>
</evidence>
<dbReference type="Gene3D" id="3.40.50.720">
    <property type="entry name" value="NAD(P)-binding Rossmann-like Domain"/>
    <property type="match status" value="1"/>
</dbReference>
<comment type="caution">
    <text evidence="3">The sequence shown here is derived from an EMBL/GenBank/DDBJ whole genome shotgun (WGS) entry which is preliminary data.</text>
</comment>
<dbReference type="AlphaFoldDB" id="A0A813F516"/>
<keyword evidence="1" id="KW-0732">Signal</keyword>
<evidence type="ECO:0000256" key="1">
    <source>
        <dbReference type="SAM" id="SignalP"/>
    </source>
</evidence>
<dbReference type="InterPro" id="IPR016040">
    <property type="entry name" value="NAD(P)-bd_dom"/>
</dbReference>
<name>A0A813F516_POLGL</name>
<feature type="signal peptide" evidence="1">
    <location>
        <begin position="1"/>
        <end position="24"/>
    </location>
</feature>
<organism evidence="3 4">
    <name type="scientific">Polarella glacialis</name>
    <name type="common">Dinoflagellate</name>
    <dbReference type="NCBI Taxonomy" id="89957"/>
    <lineage>
        <taxon>Eukaryota</taxon>
        <taxon>Sar</taxon>
        <taxon>Alveolata</taxon>
        <taxon>Dinophyceae</taxon>
        <taxon>Suessiales</taxon>
        <taxon>Suessiaceae</taxon>
        <taxon>Polarella</taxon>
    </lineage>
</organism>
<proteinExistence type="predicted"/>
<reference evidence="3" key="1">
    <citation type="submission" date="2021-02" db="EMBL/GenBank/DDBJ databases">
        <authorList>
            <person name="Dougan E. K."/>
            <person name="Rhodes N."/>
            <person name="Thang M."/>
            <person name="Chan C."/>
        </authorList>
    </citation>
    <scope>NUCLEOTIDE SEQUENCE</scope>
</reference>
<evidence type="ECO:0000313" key="4">
    <source>
        <dbReference type="Proteomes" id="UP000654075"/>
    </source>
</evidence>
<dbReference type="Pfam" id="PF13460">
    <property type="entry name" value="NAD_binding_10"/>
    <property type="match status" value="1"/>
</dbReference>
<dbReference type="EMBL" id="CAJNNV010019531">
    <property type="protein sequence ID" value="CAE8606601.1"/>
    <property type="molecule type" value="Genomic_DNA"/>
</dbReference>
<sequence length="339" mass="34761">MANCRGRRCRLATSLLAALSLVFGPGAPGWTASQALQGKPMTNKLVRARSRLLSGDAVDAELGSPNRRAAMILAMLSPACQAAPPALAASVTAFPGSIVVLGAGGQTGKLCVEQLRAALQPVTAYGRAGADEGKDTVEELAEKVRGTAAVIFACSASSKGGDAKAIDEVAAVKAAQACKLAGLPKYVLLSSGGVARPGSLGYLATNWMPGPTWGIMDAKARGEEGVKAALRGAGTRYTILRPGGLEDSPALGPRAMEVNQGDIIGGLVSRADVAAAAIAAATSPETDDVTFELYAYGDAFAQKPGPTDFGLPSGPTGYERRGSSWPELFRSLRKDFSKL</sequence>
<dbReference type="Proteomes" id="UP000654075">
    <property type="component" value="Unassembled WGS sequence"/>
</dbReference>
<gene>
    <name evidence="3" type="ORF">PGLA1383_LOCUS24582</name>
</gene>
<accession>A0A813F516</accession>
<feature type="domain" description="NAD(P)-binding" evidence="2">
    <location>
        <begin position="102"/>
        <end position="284"/>
    </location>
</feature>
<dbReference type="OMA" id="PRAMEVN"/>
<keyword evidence="4" id="KW-1185">Reference proteome</keyword>
<dbReference type="PANTHER" id="PTHR15020:SF11">
    <property type="entry name" value="OS06G0360300 PROTEIN"/>
    <property type="match status" value="1"/>
</dbReference>